<dbReference type="Proteomes" id="UP001279734">
    <property type="component" value="Unassembled WGS sequence"/>
</dbReference>
<reference evidence="1" key="1">
    <citation type="submission" date="2023-05" db="EMBL/GenBank/DDBJ databases">
        <title>Nepenthes gracilis genome sequencing.</title>
        <authorList>
            <person name="Fukushima K."/>
        </authorList>
    </citation>
    <scope>NUCLEOTIDE SEQUENCE</scope>
    <source>
        <strain evidence="1">SING2019-196</strain>
    </source>
</reference>
<dbReference type="GO" id="GO:0005741">
    <property type="term" value="C:mitochondrial outer membrane"/>
    <property type="evidence" value="ECO:0007669"/>
    <property type="project" value="TreeGrafter"/>
</dbReference>
<dbReference type="EMBL" id="BSYO01000012">
    <property type="protein sequence ID" value="GMH12670.1"/>
    <property type="molecule type" value="Genomic_DNA"/>
</dbReference>
<proteinExistence type="predicted"/>
<sequence>MRPVRLSHGPLRSPRGLTEILDGSIDGVIHRAVVIGSGFLGKEKQCTRFVPALEIPDKPSHHDDPLLEVAGGRGISAASDYGFAGQVRGDAALHQIDSAALTSAAGSRHDEFAHLPKPLIVVNIGAPSRHCRYGAELAKQLAAYLRIVLPRCGTVRISFSEKTPKKVSKVIMKELRDDPKVHISGSKEPNPRTGHLACADAFIVTADSISALSEACSTGKPVYVAGDEFCTGKLSEFHKKMKERGFARPLMASVDSIQIWLTDSISVVFFDSTNSTFRILFADCTPVLSLPLCVAHFRDLSSTCTFSFTEAFALLSDMADKVDQTRPISRSSHFTRLVSVLELRDNQSQHVRGDAALHQIDSAALTSAAGSRHDEFAHLPKPLIVVNIGAPSRHCRYGAELAKQLAAYLRIVLPRCGTVRISFSEKTPKKVSKVIMKEPEMIPKMMNAMLSSEPNPRTGHLACADAFIVTADSISALSEACSTGKPVYVAGDEFAPGSCRSSIRR</sequence>
<comment type="caution">
    <text evidence="1">The sequence shown here is derived from an EMBL/GenBank/DDBJ whole genome shotgun (WGS) entry which is preliminary data.</text>
</comment>
<evidence type="ECO:0000313" key="2">
    <source>
        <dbReference type="Proteomes" id="UP001279734"/>
    </source>
</evidence>
<dbReference type="Pfam" id="PF06258">
    <property type="entry name" value="Mito_fiss_Elm1"/>
    <property type="match status" value="2"/>
</dbReference>
<accession>A0AAD3SKZ4</accession>
<dbReference type="PANTHER" id="PTHR33986">
    <property type="entry name" value="OS02G0535700 PROTEIN"/>
    <property type="match status" value="1"/>
</dbReference>
<evidence type="ECO:0008006" key="3">
    <source>
        <dbReference type="Google" id="ProtNLM"/>
    </source>
</evidence>
<name>A0AAD3SKZ4_NEPGR</name>
<protein>
    <recommendedName>
        <fullName evidence="3">Mitochondrial fission protein ELM1</fullName>
    </recommendedName>
</protein>
<evidence type="ECO:0000313" key="1">
    <source>
        <dbReference type="EMBL" id="GMH12670.1"/>
    </source>
</evidence>
<gene>
    <name evidence="1" type="ORF">Nepgr_014511</name>
</gene>
<dbReference type="GO" id="GO:0000266">
    <property type="term" value="P:mitochondrial fission"/>
    <property type="evidence" value="ECO:0007669"/>
    <property type="project" value="TreeGrafter"/>
</dbReference>
<organism evidence="1 2">
    <name type="scientific">Nepenthes gracilis</name>
    <name type="common">Slender pitcher plant</name>
    <dbReference type="NCBI Taxonomy" id="150966"/>
    <lineage>
        <taxon>Eukaryota</taxon>
        <taxon>Viridiplantae</taxon>
        <taxon>Streptophyta</taxon>
        <taxon>Embryophyta</taxon>
        <taxon>Tracheophyta</taxon>
        <taxon>Spermatophyta</taxon>
        <taxon>Magnoliopsida</taxon>
        <taxon>eudicotyledons</taxon>
        <taxon>Gunneridae</taxon>
        <taxon>Pentapetalae</taxon>
        <taxon>Caryophyllales</taxon>
        <taxon>Nepenthaceae</taxon>
        <taxon>Nepenthes</taxon>
    </lineage>
</organism>
<dbReference type="PANTHER" id="PTHR33986:SF2">
    <property type="entry name" value="MITOCHONDRIAL FISSION PROTEIN ELM1"/>
    <property type="match status" value="1"/>
</dbReference>
<keyword evidence="2" id="KW-1185">Reference proteome</keyword>
<dbReference type="InterPro" id="IPR009367">
    <property type="entry name" value="Elm1-like"/>
</dbReference>
<dbReference type="SUPFAM" id="SSF53756">
    <property type="entry name" value="UDP-Glycosyltransferase/glycogen phosphorylase"/>
    <property type="match status" value="1"/>
</dbReference>
<dbReference type="AlphaFoldDB" id="A0AAD3SKZ4"/>